<evidence type="ECO:0000313" key="3">
    <source>
        <dbReference type="Proteomes" id="UP000078428"/>
    </source>
</evidence>
<comment type="caution">
    <text evidence="2">The sequence shown here is derived from an EMBL/GenBank/DDBJ whole genome shotgun (WGS) entry which is preliminary data.</text>
</comment>
<dbReference type="Pfam" id="PF13470">
    <property type="entry name" value="PIN_3"/>
    <property type="match status" value="1"/>
</dbReference>
<dbReference type="InterPro" id="IPR002850">
    <property type="entry name" value="PIN_toxin-like"/>
</dbReference>
<dbReference type="InterPro" id="IPR029060">
    <property type="entry name" value="PIN-like_dom_sf"/>
</dbReference>
<name>A0A178MZS4_9PROT</name>
<evidence type="ECO:0000259" key="1">
    <source>
        <dbReference type="Pfam" id="PF13470"/>
    </source>
</evidence>
<dbReference type="EMBL" id="LWQT01000003">
    <property type="protein sequence ID" value="OAN56773.1"/>
    <property type="molecule type" value="Genomic_DNA"/>
</dbReference>
<proteinExistence type="predicted"/>
<keyword evidence="3" id="KW-1185">Reference proteome</keyword>
<accession>A0A178MZS4</accession>
<dbReference type="SUPFAM" id="SSF88723">
    <property type="entry name" value="PIN domain-like"/>
    <property type="match status" value="1"/>
</dbReference>
<dbReference type="NCBIfam" id="TIGR00305">
    <property type="entry name" value="putative toxin-antitoxin system toxin component, PIN family"/>
    <property type="match status" value="1"/>
</dbReference>
<evidence type="ECO:0000313" key="2">
    <source>
        <dbReference type="EMBL" id="OAN56773.1"/>
    </source>
</evidence>
<dbReference type="RefSeq" id="WP_068489165.1">
    <property type="nucleotide sequence ID" value="NZ_LWQT01000003.1"/>
</dbReference>
<organism evidence="2 3">
    <name type="scientific">Paramagnetospirillum marisnigri</name>
    <dbReference type="NCBI Taxonomy" id="1285242"/>
    <lineage>
        <taxon>Bacteria</taxon>
        <taxon>Pseudomonadati</taxon>
        <taxon>Pseudomonadota</taxon>
        <taxon>Alphaproteobacteria</taxon>
        <taxon>Rhodospirillales</taxon>
        <taxon>Magnetospirillaceae</taxon>
        <taxon>Paramagnetospirillum</taxon>
    </lineage>
</organism>
<dbReference type="PANTHER" id="PTHR34610:SF3">
    <property type="entry name" value="SSL7007 PROTEIN"/>
    <property type="match status" value="1"/>
</dbReference>
<dbReference type="AlphaFoldDB" id="A0A178MZS4"/>
<protein>
    <submittedName>
        <fullName evidence="2">PIN domain-containing protein</fullName>
    </submittedName>
</protein>
<dbReference type="STRING" id="1285242.A6A04_21245"/>
<dbReference type="OrthoDB" id="5243920at2"/>
<dbReference type="Proteomes" id="UP000078428">
    <property type="component" value="Unassembled WGS sequence"/>
</dbReference>
<dbReference type="PANTHER" id="PTHR34610">
    <property type="entry name" value="SSL7007 PROTEIN"/>
    <property type="match status" value="1"/>
</dbReference>
<reference evidence="2 3" key="1">
    <citation type="submission" date="2016-04" db="EMBL/GenBank/DDBJ databases">
        <title>Draft genome sequence of freshwater magnetotactic bacteria Magnetospirillum marisnigri SP-1 and Magnetospirillum moscoviense BB-1.</title>
        <authorList>
            <person name="Koziaeva V."/>
            <person name="Dziuba M.V."/>
            <person name="Ivanov T.M."/>
            <person name="Kuznetsov B."/>
            <person name="Grouzdev D.S."/>
        </authorList>
    </citation>
    <scope>NUCLEOTIDE SEQUENCE [LARGE SCALE GENOMIC DNA]</scope>
    <source>
        <strain evidence="2 3">SP-1</strain>
    </source>
</reference>
<feature type="domain" description="PIN" evidence="1">
    <location>
        <begin position="2"/>
        <end position="115"/>
    </location>
</feature>
<dbReference type="InterPro" id="IPR002716">
    <property type="entry name" value="PIN_dom"/>
</dbReference>
<sequence>MRLVVDTDVIVAALRSPTGASAALLVLLLKRQATMLLTVALALEYETVCLLAEHRLAAGASERDVQNMIDALICVAEPIEVHYQWRPQLTDAGDEMVLEAAVNGRADAIVTFNRKDYGAAPSRFGIEVRSPAEALWSLRA</sequence>
<gene>
    <name evidence="2" type="ORF">A6A04_21245</name>
</gene>